<keyword evidence="3" id="KW-1185">Reference proteome</keyword>
<dbReference type="Proteomes" id="UP000828390">
    <property type="component" value="Unassembled WGS sequence"/>
</dbReference>
<dbReference type="Gene3D" id="2.30.29.30">
    <property type="entry name" value="Pleckstrin-homology domain (PH domain)/Phosphotyrosine-binding domain (PTB)"/>
    <property type="match status" value="1"/>
</dbReference>
<reference evidence="2" key="1">
    <citation type="journal article" date="2019" name="bioRxiv">
        <title>The Genome of the Zebra Mussel, Dreissena polymorpha: A Resource for Invasive Species Research.</title>
        <authorList>
            <person name="McCartney M.A."/>
            <person name="Auch B."/>
            <person name="Kono T."/>
            <person name="Mallez S."/>
            <person name="Zhang Y."/>
            <person name="Obille A."/>
            <person name="Becker A."/>
            <person name="Abrahante J.E."/>
            <person name="Garbe J."/>
            <person name="Badalamenti J.P."/>
            <person name="Herman A."/>
            <person name="Mangelson H."/>
            <person name="Liachko I."/>
            <person name="Sullivan S."/>
            <person name="Sone E.D."/>
            <person name="Koren S."/>
            <person name="Silverstein K.A.T."/>
            <person name="Beckman K.B."/>
            <person name="Gohl D.M."/>
        </authorList>
    </citation>
    <scope>NUCLEOTIDE SEQUENCE</scope>
    <source>
        <strain evidence="2">Duluth1</strain>
        <tissue evidence="2">Whole animal</tissue>
    </source>
</reference>
<evidence type="ECO:0000313" key="3">
    <source>
        <dbReference type="Proteomes" id="UP000828390"/>
    </source>
</evidence>
<accession>A0A9D4NAF3</accession>
<sequence>MGQVPNGYYFPVSRSLSTAVVELYLDDGTNKQNWNRHRCGIACFVKDNPQKSYFIRLYDPK</sequence>
<dbReference type="SUPFAM" id="SSF50729">
    <property type="entry name" value="PH domain-like"/>
    <property type="match status" value="1"/>
</dbReference>
<protein>
    <recommendedName>
        <fullName evidence="1">WH1 domain-containing protein</fullName>
    </recommendedName>
</protein>
<dbReference type="EMBL" id="JAIWYP010000001">
    <property type="protein sequence ID" value="KAH3892732.1"/>
    <property type="molecule type" value="Genomic_DNA"/>
</dbReference>
<evidence type="ECO:0000313" key="2">
    <source>
        <dbReference type="EMBL" id="KAH3892732.1"/>
    </source>
</evidence>
<comment type="caution">
    <text evidence="2">The sequence shown here is derived from an EMBL/GenBank/DDBJ whole genome shotgun (WGS) entry which is preliminary data.</text>
</comment>
<dbReference type="InterPro" id="IPR011993">
    <property type="entry name" value="PH-like_dom_sf"/>
</dbReference>
<evidence type="ECO:0000259" key="1">
    <source>
        <dbReference type="PROSITE" id="PS50229"/>
    </source>
</evidence>
<dbReference type="PROSITE" id="PS50229">
    <property type="entry name" value="WH1"/>
    <property type="match status" value="1"/>
</dbReference>
<dbReference type="InterPro" id="IPR000697">
    <property type="entry name" value="WH1/EVH1_dom"/>
</dbReference>
<gene>
    <name evidence="2" type="ORF">DPMN_016859</name>
</gene>
<feature type="domain" description="WH1" evidence="1">
    <location>
        <begin position="8"/>
        <end position="61"/>
    </location>
</feature>
<feature type="non-terminal residue" evidence="2">
    <location>
        <position position="61"/>
    </location>
</feature>
<name>A0A9D4NAF3_DREPO</name>
<reference evidence="2" key="2">
    <citation type="submission" date="2020-11" db="EMBL/GenBank/DDBJ databases">
        <authorList>
            <person name="McCartney M.A."/>
            <person name="Auch B."/>
            <person name="Kono T."/>
            <person name="Mallez S."/>
            <person name="Becker A."/>
            <person name="Gohl D.M."/>
            <person name="Silverstein K.A.T."/>
            <person name="Koren S."/>
            <person name="Bechman K.B."/>
            <person name="Herman A."/>
            <person name="Abrahante J.E."/>
            <person name="Garbe J."/>
        </authorList>
    </citation>
    <scope>NUCLEOTIDE SEQUENCE</scope>
    <source>
        <strain evidence="2">Duluth1</strain>
        <tissue evidence="2">Whole animal</tissue>
    </source>
</reference>
<dbReference type="AlphaFoldDB" id="A0A9D4NAF3"/>
<organism evidence="2 3">
    <name type="scientific">Dreissena polymorpha</name>
    <name type="common">Zebra mussel</name>
    <name type="synonym">Mytilus polymorpha</name>
    <dbReference type="NCBI Taxonomy" id="45954"/>
    <lineage>
        <taxon>Eukaryota</taxon>
        <taxon>Metazoa</taxon>
        <taxon>Spiralia</taxon>
        <taxon>Lophotrochozoa</taxon>
        <taxon>Mollusca</taxon>
        <taxon>Bivalvia</taxon>
        <taxon>Autobranchia</taxon>
        <taxon>Heteroconchia</taxon>
        <taxon>Euheterodonta</taxon>
        <taxon>Imparidentia</taxon>
        <taxon>Neoheterodontei</taxon>
        <taxon>Myida</taxon>
        <taxon>Dreissenoidea</taxon>
        <taxon>Dreissenidae</taxon>
        <taxon>Dreissena</taxon>
    </lineage>
</organism>
<dbReference type="Pfam" id="PF00568">
    <property type="entry name" value="WH1"/>
    <property type="match status" value="1"/>
</dbReference>
<proteinExistence type="predicted"/>